<gene>
    <name evidence="2" type="ORF">IHE71_12850</name>
</gene>
<reference evidence="2 3" key="1">
    <citation type="submission" date="2020-10" db="EMBL/GenBank/DDBJ databases">
        <title>Myceligenerans pegani sp. nov., an endophytic actinomycete isolated from Peganum harmala L. in Xinjiang, China.</title>
        <authorList>
            <person name="Xin L."/>
        </authorList>
    </citation>
    <scope>NUCLEOTIDE SEQUENCE [LARGE SCALE GENOMIC DNA]</scope>
    <source>
        <strain evidence="2 3">TRM65318</strain>
    </source>
</reference>
<keyword evidence="1" id="KW-1133">Transmembrane helix</keyword>
<name>A0ABR9MZZ5_9MICO</name>
<evidence type="ECO:0000313" key="3">
    <source>
        <dbReference type="Proteomes" id="UP000625527"/>
    </source>
</evidence>
<feature type="transmembrane region" description="Helical" evidence="1">
    <location>
        <begin position="12"/>
        <end position="30"/>
    </location>
</feature>
<sequence length="138" mass="15286">MDDGSAADGSAATALLLGLPLLLVLLFVAGRWQTILAKRPHETIVDFGPEHVHQIVDKTFGRFLWDDVDGPGDINKRRLSLNDRPVVISIDVTELEDGRTHVLAQMTRWSENGFGMIGSRGHHLAKKVIRRLENAQGK</sequence>
<accession>A0ABR9MZZ5</accession>
<keyword evidence="3" id="KW-1185">Reference proteome</keyword>
<proteinExistence type="predicted"/>
<keyword evidence="1" id="KW-0472">Membrane</keyword>
<evidence type="ECO:0000313" key="2">
    <source>
        <dbReference type="EMBL" id="MBE1876596.1"/>
    </source>
</evidence>
<protein>
    <recommendedName>
        <fullName evidence="4">DUF1499 domain-containing protein</fullName>
    </recommendedName>
</protein>
<dbReference type="RefSeq" id="WP_192863164.1">
    <property type="nucleotide sequence ID" value="NZ_JADAQT010000088.1"/>
</dbReference>
<organism evidence="2 3">
    <name type="scientific">Myceligenerans pegani</name>
    <dbReference type="NCBI Taxonomy" id="2776917"/>
    <lineage>
        <taxon>Bacteria</taxon>
        <taxon>Bacillati</taxon>
        <taxon>Actinomycetota</taxon>
        <taxon>Actinomycetes</taxon>
        <taxon>Micrococcales</taxon>
        <taxon>Promicromonosporaceae</taxon>
        <taxon>Myceligenerans</taxon>
    </lineage>
</organism>
<evidence type="ECO:0008006" key="4">
    <source>
        <dbReference type="Google" id="ProtNLM"/>
    </source>
</evidence>
<keyword evidence="1" id="KW-0812">Transmembrane</keyword>
<evidence type="ECO:0000256" key="1">
    <source>
        <dbReference type="SAM" id="Phobius"/>
    </source>
</evidence>
<dbReference type="Proteomes" id="UP000625527">
    <property type="component" value="Unassembled WGS sequence"/>
</dbReference>
<dbReference type="EMBL" id="JADAQT010000088">
    <property type="protein sequence ID" value="MBE1876596.1"/>
    <property type="molecule type" value="Genomic_DNA"/>
</dbReference>
<comment type="caution">
    <text evidence="2">The sequence shown here is derived from an EMBL/GenBank/DDBJ whole genome shotgun (WGS) entry which is preliminary data.</text>
</comment>